<gene>
    <name evidence="3" type="ORF">G7K_1988-t1</name>
</gene>
<keyword evidence="2" id="KW-0472">Membrane</keyword>
<keyword evidence="2" id="KW-0812">Transmembrane</keyword>
<reference evidence="3 4" key="2">
    <citation type="journal article" date="2014" name="J. Gen. Appl. Microbiol.">
        <title>The early diverging ascomycetous budding yeast Saitoella complicata has three histone deacetylases belonging to the Clr6, Hos2, and Rpd3 lineages.</title>
        <authorList>
            <person name="Nishida H."/>
            <person name="Matsumoto T."/>
            <person name="Kondo S."/>
            <person name="Hamamoto M."/>
            <person name="Yoshikawa H."/>
        </authorList>
    </citation>
    <scope>NUCLEOTIDE SEQUENCE [LARGE SCALE GENOMIC DNA]</scope>
    <source>
        <strain evidence="3 4">NRRL Y-17804</strain>
    </source>
</reference>
<evidence type="ECO:0000256" key="1">
    <source>
        <dbReference type="SAM" id="Coils"/>
    </source>
</evidence>
<keyword evidence="2" id="KW-1133">Transmembrane helix</keyword>
<dbReference type="Proteomes" id="UP000033140">
    <property type="component" value="Unassembled WGS sequence"/>
</dbReference>
<reference evidence="3 4" key="1">
    <citation type="journal article" date="2011" name="J. Gen. Appl. Microbiol.">
        <title>Draft genome sequencing of the enigmatic yeast Saitoella complicata.</title>
        <authorList>
            <person name="Nishida H."/>
            <person name="Hamamoto M."/>
            <person name="Sugiyama J."/>
        </authorList>
    </citation>
    <scope>NUCLEOTIDE SEQUENCE [LARGE SCALE GENOMIC DNA]</scope>
    <source>
        <strain evidence="3 4">NRRL Y-17804</strain>
    </source>
</reference>
<keyword evidence="1" id="KW-0175">Coiled coil</keyword>
<dbReference type="AlphaFoldDB" id="A0A0E9NEF3"/>
<accession>A0A0E9NEF3</accession>
<sequence length="134" mass="15376">MYFASTTEVVSTLPVYHTFPRLQQQLEISNVMSRPIPRGRLLFASVSVVIVVCGSVYGANLKMGNEVQQFKQEYTQQDAAQKAARLLDYRRQLTLERSRVEEDLQKVEQRLVQERIVAEMKAAERRAEQAAEKS</sequence>
<organism evidence="3 4">
    <name type="scientific">Saitoella complicata (strain BCRC 22490 / CBS 7301 / JCM 7358 / NBRC 10748 / NRRL Y-17804)</name>
    <dbReference type="NCBI Taxonomy" id="698492"/>
    <lineage>
        <taxon>Eukaryota</taxon>
        <taxon>Fungi</taxon>
        <taxon>Dikarya</taxon>
        <taxon>Ascomycota</taxon>
        <taxon>Taphrinomycotina</taxon>
        <taxon>Taphrinomycotina incertae sedis</taxon>
        <taxon>Saitoella</taxon>
    </lineage>
</organism>
<reference evidence="3 4" key="3">
    <citation type="journal article" date="2015" name="Genome Announc.">
        <title>Draft Genome Sequence of the Archiascomycetous Yeast Saitoella complicata.</title>
        <authorList>
            <person name="Yamauchi K."/>
            <person name="Kondo S."/>
            <person name="Hamamoto M."/>
            <person name="Takahashi Y."/>
            <person name="Ogura Y."/>
            <person name="Hayashi T."/>
            <person name="Nishida H."/>
        </authorList>
    </citation>
    <scope>NUCLEOTIDE SEQUENCE [LARGE SCALE GENOMIC DNA]</scope>
    <source>
        <strain evidence="3 4">NRRL Y-17804</strain>
    </source>
</reference>
<comment type="caution">
    <text evidence="3">The sequence shown here is derived from an EMBL/GenBank/DDBJ whole genome shotgun (WGS) entry which is preliminary data.</text>
</comment>
<name>A0A0E9NEF3_SAICN</name>
<dbReference type="EMBL" id="BACD03000011">
    <property type="protein sequence ID" value="GAO47790.1"/>
    <property type="molecule type" value="Genomic_DNA"/>
</dbReference>
<evidence type="ECO:0000256" key="2">
    <source>
        <dbReference type="SAM" id="Phobius"/>
    </source>
</evidence>
<feature type="coiled-coil region" evidence="1">
    <location>
        <begin position="90"/>
        <end position="133"/>
    </location>
</feature>
<evidence type="ECO:0000313" key="4">
    <source>
        <dbReference type="Proteomes" id="UP000033140"/>
    </source>
</evidence>
<protein>
    <submittedName>
        <fullName evidence="3">Uncharacterized protein</fullName>
    </submittedName>
</protein>
<evidence type="ECO:0000313" key="3">
    <source>
        <dbReference type="EMBL" id="GAO47790.1"/>
    </source>
</evidence>
<keyword evidence="4" id="KW-1185">Reference proteome</keyword>
<feature type="transmembrane region" description="Helical" evidence="2">
    <location>
        <begin position="41"/>
        <end position="61"/>
    </location>
</feature>
<proteinExistence type="predicted"/>